<gene>
    <name evidence="3" type="ORF">FJZ47_02355</name>
</gene>
<sequence>MYWLIPWCALALALAWLPSQAYAQVTLEARLGLQGTLRLGKWNLITVQVHNAGGPLHGTLGVRTWLGSESRGDVHSTLFTRPLALPPGARKRLTFAVPITSIADPVDVSLWVGDQVLAQQRLDLREALHAEQIILGLTRDVSLDFLATAFPKTHTRIVYLPPADLPVHWSGYDSVSAVVVKGISLQALSDTQYTALQAWLANGGILIAAGDAQYTLLQEPRLRALLPVHVLGVQAQEGLPALAERYATPLPDSPMVLARARLTRGRVLIGTDEMPLLAHRPFGKGRVVFLAVDYAMPPLPGWSGQAALWKDILQIPEHVDFVREFAELGMLDESHPIMKLFGRPVLTFPSHLTLSAILLTYLSLLTLLFWRMSRRPQQCWRYWGGVAVLIIVCTAYALSPFLEHGLNQDALLFDVTTMELPADTGYAHVQGHVGLFAIRGGQFEIPLQQADTVLRHTFTRGAGKAGKEFEASVGEGFRLRRLGLEAWTLRVFSTESMIAAPVQVVAEGHTTGLTVQVENRSSVPLQGTLVAYQGRVFALGAIAPGEKFRDELYPVLQSTDSAQEMAWRVMLKRRPGTMDTRLAYLQEVLLQQYFGDKRLADTSDTPVLTGWLLAPTTLGTPPAATAMQGVTLVVSRPLL</sequence>
<feature type="chain" id="PRO_5038103002" description="DUF4350 domain-containing protein" evidence="2">
    <location>
        <begin position="24"/>
        <end position="639"/>
    </location>
</feature>
<keyword evidence="1" id="KW-1133">Transmembrane helix</keyword>
<evidence type="ECO:0000313" key="3">
    <source>
        <dbReference type="EMBL" id="MBM3222635.1"/>
    </source>
</evidence>
<evidence type="ECO:0000256" key="1">
    <source>
        <dbReference type="SAM" id="Phobius"/>
    </source>
</evidence>
<keyword evidence="1" id="KW-0472">Membrane</keyword>
<evidence type="ECO:0000313" key="4">
    <source>
        <dbReference type="Proteomes" id="UP000712673"/>
    </source>
</evidence>
<dbReference type="InterPro" id="IPR029062">
    <property type="entry name" value="Class_I_gatase-like"/>
</dbReference>
<keyword evidence="1" id="KW-0812">Transmembrane</keyword>
<evidence type="ECO:0008006" key="5">
    <source>
        <dbReference type="Google" id="ProtNLM"/>
    </source>
</evidence>
<accession>A0A937VYT2</accession>
<organism evidence="3 4">
    <name type="scientific">Tectimicrobiota bacterium</name>
    <dbReference type="NCBI Taxonomy" id="2528274"/>
    <lineage>
        <taxon>Bacteria</taxon>
        <taxon>Pseudomonadati</taxon>
        <taxon>Nitrospinota/Tectimicrobiota group</taxon>
        <taxon>Candidatus Tectimicrobiota</taxon>
    </lineage>
</organism>
<reference evidence="3" key="1">
    <citation type="submission" date="2019-03" db="EMBL/GenBank/DDBJ databases">
        <title>Lake Tanganyika Metagenome-Assembled Genomes (MAGs).</title>
        <authorList>
            <person name="Tran P."/>
        </authorList>
    </citation>
    <scope>NUCLEOTIDE SEQUENCE</scope>
    <source>
        <strain evidence="3">K_DeepCast_65m_m2_066</strain>
    </source>
</reference>
<dbReference type="AlphaFoldDB" id="A0A937VYT2"/>
<proteinExistence type="predicted"/>
<protein>
    <recommendedName>
        <fullName evidence="5">DUF4350 domain-containing protein</fullName>
    </recommendedName>
</protein>
<feature type="transmembrane region" description="Helical" evidence="1">
    <location>
        <begin position="382"/>
        <end position="402"/>
    </location>
</feature>
<keyword evidence="2" id="KW-0732">Signal</keyword>
<dbReference type="SUPFAM" id="SSF52317">
    <property type="entry name" value="Class I glutamine amidotransferase-like"/>
    <property type="match status" value="1"/>
</dbReference>
<comment type="caution">
    <text evidence="3">The sequence shown here is derived from an EMBL/GenBank/DDBJ whole genome shotgun (WGS) entry which is preliminary data.</text>
</comment>
<name>A0A937VYT2_UNCTE</name>
<dbReference type="Proteomes" id="UP000712673">
    <property type="component" value="Unassembled WGS sequence"/>
</dbReference>
<feature type="transmembrane region" description="Helical" evidence="1">
    <location>
        <begin position="348"/>
        <end position="370"/>
    </location>
</feature>
<feature type="signal peptide" evidence="2">
    <location>
        <begin position="1"/>
        <end position="23"/>
    </location>
</feature>
<dbReference type="EMBL" id="VGLS01000038">
    <property type="protein sequence ID" value="MBM3222635.1"/>
    <property type="molecule type" value="Genomic_DNA"/>
</dbReference>
<dbReference type="Gene3D" id="3.40.50.880">
    <property type="match status" value="1"/>
</dbReference>
<evidence type="ECO:0000256" key="2">
    <source>
        <dbReference type="SAM" id="SignalP"/>
    </source>
</evidence>